<reference evidence="3 4" key="1">
    <citation type="submission" date="2020-07" db="EMBL/GenBank/DDBJ databases">
        <title>Description of Kordia aestuariivivens sp. nov., isolated from a tidal flat.</title>
        <authorList>
            <person name="Park S."/>
            <person name="Yoon J.-H."/>
        </authorList>
    </citation>
    <scope>NUCLEOTIDE SEQUENCE [LARGE SCALE GENOMIC DNA]</scope>
    <source>
        <strain evidence="3 4">YSTF-M3</strain>
    </source>
</reference>
<comment type="caution">
    <text evidence="3">The sequence shown here is derived from an EMBL/GenBank/DDBJ whole genome shotgun (WGS) entry which is preliminary data.</text>
</comment>
<dbReference type="RefSeq" id="WP_187561633.1">
    <property type="nucleotide sequence ID" value="NZ_JACGWS010000004.1"/>
</dbReference>
<protein>
    <recommendedName>
        <fullName evidence="2">ARG and Rhodanese-Phosphatase-superfamily-associated domain-containing protein</fullName>
    </recommendedName>
</protein>
<dbReference type="EMBL" id="JACGWS010000004">
    <property type="protein sequence ID" value="MBC8754581.1"/>
    <property type="molecule type" value="Genomic_DNA"/>
</dbReference>
<feature type="signal peptide" evidence="1">
    <location>
        <begin position="1"/>
        <end position="21"/>
    </location>
</feature>
<dbReference type="InterPro" id="IPR046699">
    <property type="entry name" value="ARPP-1"/>
</dbReference>
<keyword evidence="1" id="KW-0732">Signal</keyword>
<keyword evidence="4" id="KW-1185">Reference proteome</keyword>
<dbReference type="Pfam" id="PF20208">
    <property type="entry name" value="ARPP-1"/>
    <property type="match status" value="1"/>
</dbReference>
<feature type="domain" description="ARG and Rhodanese-Phosphatase-superfamily-associated" evidence="2">
    <location>
        <begin position="35"/>
        <end position="301"/>
    </location>
</feature>
<organism evidence="3 4">
    <name type="scientific">Kordia aestuariivivens</name>
    <dbReference type="NCBI Taxonomy" id="2759037"/>
    <lineage>
        <taxon>Bacteria</taxon>
        <taxon>Pseudomonadati</taxon>
        <taxon>Bacteroidota</taxon>
        <taxon>Flavobacteriia</taxon>
        <taxon>Flavobacteriales</taxon>
        <taxon>Flavobacteriaceae</taxon>
        <taxon>Kordia</taxon>
    </lineage>
</organism>
<evidence type="ECO:0000259" key="2">
    <source>
        <dbReference type="Pfam" id="PF20208"/>
    </source>
</evidence>
<evidence type="ECO:0000313" key="3">
    <source>
        <dbReference type="EMBL" id="MBC8754581.1"/>
    </source>
</evidence>
<dbReference type="Proteomes" id="UP000619238">
    <property type="component" value="Unassembled WGS sequence"/>
</dbReference>
<name>A0ABR7Q897_9FLAO</name>
<accession>A0ABR7Q897</accession>
<gene>
    <name evidence="3" type="ORF">H2O64_07840</name>
</gene>
<evidence type="ECO:0000256" key="1">
    <source>
        <dbReference type="SAM" id="SignalP"/>
    </source>
</evidence>
<feature type="chain" id="PRO_5047524111" description="ARG and Rhodanese-Phosphatase-superfamily-associated domain-containing protein" evidence="1">
    <location>
        <begin position="22"/>
        <end position="308"/>
    </location>
</feature>
<sequence>MSYIKYTLITLFCFSFISVSAQMNSKNLKIINTKKNTFKNLQLIPIKANNAYKKAYKNIGKYHNLKKAINSGKIEISDSGTVNTIIATNNSTVNIYIIAGEVVKGGKQDRIVAEDVIIAPGEKKRIPAFCVEQHRWQQQESGNSFKGYYNVSSKKIRQAALIDKDQQKVWANVAEVTKENQAVSSTGTYAELEKSETYTKDLKSYLDFFKNKLINDTSIVGVIAVSGDKIVGCDIFATHDLFKNSYPGLLHSYITEAITNGSKPTLTNAQVSKYYEEFMKVETEQDKKLEGKGNVFRHKNKKLHLTSF</sequence>
<evidence type="ECO:0000313" key="4">
    <source>
        <dbReference type="Proteomes" id="UP000619238"/>
    </source>
</evidence>
<proteinExistence type="predicted"/>